<dbReference type="GO" id="GO:0009231">
    <property type="term" value="P:riboflavin biosynthetic process"/>
    <property type="evidence" value="ECO:0007669"/>
    <property type="project" value="TreeGrafter"/>
</dbReference>
<feature type="compositionally biased region" description="Basic and acidic residues" evidence="6">
    <location>
        <begin position="199"/>
        <end position="211"/>
    </location>
</feature>
<dbReference type="EMBL" id="JACPUR010000005">
    <property type="protein sequence ID" value="MBI3126596.1"/>
    <property type="molecule type" value="Genomic_DNA"/>
</dbReference>
<dbReference type="InterPro" id="IPR024087">
    <property type="entry name" value="Creatininase-like_sf"/>
</dbReference>
<dbReference type="SUPFAM" id="SSF102215">
    <property type="entry name" value="Creatininase"/>
    <property type="match status" value="1"/>
</dbReference>
<dbReference type="PANTHER" id="PTHR35005">
    <property type="entry name" value="3-DEHYDRO-SCYLLO-INOSOSE HYDROLASE"/>
    <property type="match status" value="1"/>
</dbReference>
<dbReference type="Pfam" id="PF02633">
    <property type="entry name" value="Creatininase"/>
    <property type="match status" value="1"/>
</dbReference>
<evidence type="ECO:0000256" key="6">
    <source>
        <dbReference type="SAM" id="MobiDB-lite"/>
    </source>
</evidence>
<keyword evidence="4" id="KW-0862">Zinc</keyword>
<name>A0A932MNX2_UNCTE</name>
<evidence type="ECO:0000256" key="2">
    <source>
        <dbReference type="ARBA" id="ARBA00022723"/>
    </source>
</evidence>
<gene>
    <name evidence="7" type="ORF">HYZ11_03220</name>
</gene>
<evidence type="ECO:0000256" key="4">
    <source>
        <dbReference type="ARBA" id="ARBA00022833"/>
    </source>
</evidence>
<dbReference type="Gene3D" id="3.40.50.10310">
    <property type="entry name" value="Creatininase"/>
    <property type="match status" value="1"/>
</dbReference>
<dbReference type="GO" id="GO:0016811">
    <property type="term" value="F:hydrolase activity, acting on carbon-nitrogen (but not peptide) bonds, in linear amides"/>
    <property type="evidence" value="ECO:0007669"/>
    <property type="project" value="TreeGrafter"/>
</dbReference>
<dbReference type="Proteomes" id="UP000782312">
    <property type="component" value="Unassembled WGS sequence"/>
</dbReference>
<evidence type="ECO:0000313" key="8">
    <source>
        <dbReference type="Proteomes" id="UP000782312"/>
    </source>
</evidence>
<comment type="caution">
    <text evidence="7">The sequence shown here is derived from an EMBL/GenBank/DDBJ whole genome shotgun (WGS) entry which is preliminary data.</text>
</comment>
<evidence type="ECO:0000313" key="7">
    <source>
        <dbReference type="EMBL" id="MBI3126596.1"/>
    </source>
</evidence>
<dbReference type="PANTHER" id="PTHR35005:SF1">
    <property type="entry name" value="2-AMINO-5-FORMYLAMINO-6-RIBOSYLAMINOPYRIMIDIN-4(3H)-ONE 5'-MONOPHOSPHATE DEFORMYLASE"/>
    <property type="match status" value="1"/>
</dbReference>
<accession>A0A932MNX2</accession>
<dbReference type="InterPro" id="IPR003785">
    <property type="entry name" value="Creatininase/forma_Hydrolase"/>
</dbReference>
<feature type="region of interest" description="Disordered" evidence="6">
    <location>
        <begin position="199"/>
        <end position="222"/>
    </location>
</feature>
<comment type="similarity">
    <text evidence="5">Belongs to the creatininase superfamily.</text>
</comment>
<evidence type="ECO:0000256" key="1">
    <source>
        <dbReference type="ARBA" id="ARBA00001947"/>
    </source>
</evidence>
<keyword evidence="3" id="KW-0378">Hydrolase</keyword>
<evidence type="ECO:0000256" key="3">
    <source>
        <dbReference type="ARBA" id="ARBA00022801"/>
    </source>
</evidence>
<evidence type="ECO:0000256" key="5">
    <source>
        <dbReference type="ARBA" id="ARBA00024029"/>
    </source>
</evidence>
<dbReference type="GO" id="GO:0046872">
    <property type="term" value="F:metal ion binding"/>
    <property type="evidence" value="ECO:0007669"/>
    <property type="project" value="UniProtKB-KW"/>
</dbReference>
<protein>
    <submittedName>
        <fullName evidence="7">Creatininase family protein</fullName>
    </submittedName>
</protein>
<keyword evidence="2" id="KW-0479">Metal-binding</keyword>
<reference evidence="7" key="1">
    <citation type="submission" date="2020-07" db="EMBL/GenBank/DDBJ databases">
        <title>Huge and variable diversity of episymbiotic CPR bacteria and DPANN archaea in groundwater ecosystems.</title>
        <authorList>
            <person name="He C.Y."/>
            <person name="Keren R."/>
            <person name="Whittaker M."/>
            <person name="Farag I.F."/>
            <person name="Doudna J."/>
            <person name="Cate J.H.D."/>
            <person name="Banfield J.F."/>
        </authorList>
    </citation>
    <scope>NUCLEOTIDE SEQUENCE</scope>
    <source>
        <strain evidence="7">NC_groundwater_763_Ag_S-0.2um_68_21</strain>
    </source>
</reference>
<sequence length="251" mass="27645">MLWEELSWPQHKKMAEAGAAVVLPVASIEQHGPHNPVVVDTLLCTSVCRKAAEGLERVVLTPTMWAGMSLHHADYPGTLTLSLETYLAVIQELIRSIHRSGYKKVLVVNGHGGNINPVQSALVPVRYELGIEMWFVTYYQLGDQAAAQYRKSEIGGMGHSCEFETSIMLHLRPDLVNMKEAVKNPNVPKHPLMVRDMHHGGKLHRPSDFNRNRAPSGVSGDPTVADAANGERFFEACAARLREIIQALAAA</sequence>
<dbReference type="AlphaFoldDB" id="A0A932MNX2"/>
<proteinExistence type="inferred from homology"/>
<comment type="cofactor">
    <cofactor evidence="1">
        <name>Zn(2+)</name>
        <dbReference type="ChEBI" id="CHEBI:29105"/>
    </cofactor>
</comment>
<organism evidence="7 8">
    <name type="scientific">Tectimicrobiota bacterium</name>
    <dbReference type="NCBI Taxonomy" id="2528274"/>
    <lineage>
        <taxon>Bacteria</taxon>
        <taxon>Pseudomonadati</taxon>
        <taxon>Nitrospinota/Tectimicrobiota group</taxon>
        <taxon>Candidatus Tectimicrobiota</taxon>
    </lineage>
</organism>